<evidence type="ECO:0000256" key="6">
    <source>
        <dbReference type="SAM" id="Phobius"/>
    </source>
</evidence>
<dbReference type="EMBL" id="JACXVP010000007">
    <property type="protein sequence ID" value="KAG5595202.1"/>
    <property type="molecule type" value="Genomic_DNA"/>
</dbReference>
<organism evidence="7 8">
    <name type="scientific">Solanum commersonii</name>
    <name type="common">Commerson's wild potato</name>
    <name type="synonym">Commerson's nightshade</name>
    <dbReference type="NCBI Taxonomy" id="4109"/>
    <lineage>
        <taxon>Eukaryota</taxon>
        <taxon>Viridiplantae</taxon>
        <taxon>Streptophyta</taxon>
        <taxon>Embryophyta</taxon>
        <taxon>Tracheophyta</taxon>
        <taxon>Spermatophyta</taxon>
        <taxon>Magnoliopsida</taxon>
        <taxon>eudicotyledons</taxon>
        <taxon>Gunneridae</taxon>
        <taxon>Pentapetalae</taxon>
        <taxon>asterids</taxon>
        <taxon>lamiids</taxon>
        <taxon>Solanales</taxon>
        <taxon>Solanaceae</taxon>
        <taxon>Solanoideae</taxon>
        <taxon>Solaneae</taxon>
        <taxon>Solanum</taxon>
    </lineage>
</organism>
<dbReference type="Proteomes" id="UP000824120">
    <property type="component" value="Chromosome 7"/>
</dbReference>
<accession>A0A9J5Y5B0</accession>
<keyword evidence="3" id="KW-0201">Cytochrome c-type biogenesis</keyword>
<feature type="transmembrane region" description="Helical" evidence="6">
    <location>
        <begin position="313"/>
        <end position="332"/>
    </location>
</feature>
<evidence type="ECO:0000256" key="1">
    <source>
        <dbReference type="ARBA" id="ARBA00004173"/>
    </source>
</evidence>
<dbReference type="PANTHER" id="PTHR43653">
    <property type="entry name" value="CYTOCHROME C ASSEMBLY PROTEIN-RELATED"/>
    <property type="match status" value="1"/>
</dbReference>
<comment type="similarity">
    <text evidence="2">Belongs to the CcmF/CycK/Ccl1/NrfE/CcsA family.</text>
</comment>
<comment type="caution">
    <text evidence="7">The sequence shown here is derived from an EMBL/GenBank/DDBJ whole genome shotgun (WGS) entry which is preliminary data.</text>
</comment>
<dbReference type="OrthoDB" id="1066906at2759"/>
<keyword evidence="8" id="KW-1185">Reference proteome</keyword>
<evidence type="ECO:0000313" key="8">
    <source>
        <dbReference type="Proteomes" id="UP000824120"/>
    </source>
</evidence>
<feature type="transmembrane region" description="Helical" evidence="6">
    <location>
        <begin position="286"/>
        <end position="306"/>
    </location>
</feature>
<feature type="region of interest" description="Disordered" evidence="5">
    <location>
        <begin position="208"/>
        <end position="253"/>
    </location>
</feature>
<evidence type="ECO:0000256" key="5">
    <source>
        <dbReference type="SAM" id="MobiDB-lite"/>
    </source>
</evidence>
<dbReference type="GO" id="GO:0005739">
    <property type="term" value="C:mitochondrion"/>
    <property type="evidence" value="ECO:0007669"/>
    <property type="project" value="UniProtKB-SubCell"/>
</dbReference>
<dbReference type="PANTHER" id="PTHR43653:SF1">
    <property type="entry name" value="CYTOCHROME C-TYPE BIOGENESIS PROTEIN CCMF"/>
    <property type="match status" value="1"/>
</dbReference>
<evidence type="ECO:0000313" key="7">
    <source>
        <dbReference type="EMBL" id="KAG5595202.1"/>
    </source>
</evidence>
<protein>
    <submittedName>
        <fullName evidence="7">Uncharacterized protein</fullName>
    </submittedName>
</protein>
<dbReference type="AlphaFoldDB" id="A0A9J5Y5B0"/>
<keyword evidence="6" id="KW-0812">Transmembrane</keyword>
<dbReference type="GO" id="GO:0015232">
    <property type="term" value="F:heme transmembrane transporter activity"/>
    <property type="evidence" value="ECO:0007669"/>
    <property type="project" value="InterPro"/>
</dbReference>
<name>A0A9J5Y5B0_SOLCO</name>
<evidence type="ECO:0000256" key="4">
    <source>
        <dbReference type="ARBA" id="ARBA00023128"/>
    </source>
</evidence>
<keyword evidence="4" id="KW-0496">Mitochondrion</keyword>
<gene>
    <name evidence="7" type="ORF">H5410_036434</name>
</gene>
<dbReference type="GO" id="GO:0017004">
    <property type="term" value="P:cytochrome complex assembly"/>
    <property type="evidence" value="ECO:0007669"/>
    <property type="project" value="UniProtKB-KW"/>
</dbReference>
<reference evidence="7 8" key="1">
    <citation type="submission" date="2020-09" db="EMBL/GenBank/DDBJ databases">
        <title>De no assembly of potato wild relative species, Solanum commersonii.</title>
        <authorList>
            <person name="Cho K."/>
        </authorList>
    </citation>
    <scope>NUCLEOTIDE SEQUENCE [LARGE SCALE GENOMIC DNA]</scope>
    <source>
        <strain evidence="7">LZ3.2</strain>
        <tissue evidence="7">Leaf</tissue>
    </source>
</reference>
<evidence type="ECO:0000256" key="2">
    <source>
        <dbReference type="ARBA" id="ARBA00009186"/>
    </source>
</evidence>
<keyword evidence="6" id="KW-1133">Transmembrane helix</keyword>
<keyword evidence="6" id="KW-0472">Membrane</keyword>
<sequence length="642" mass="72032">MGTSKLSQGGRKLILSTAQRSTVQRGGTMRRSIHLNLQKHCLGHATQKIERPPLEENSFRARYQPSPSPTVKWSNAPDFGNKSRLWNSLLVGFLVLKDFLAPIPLLEAFVNSLSGFYRSGGCREEILRKGLCPSRLPFNPHRKIEAFSGSHQRRNGHTGSISQGKTTTAWLGFDTQRPPLKKIDAKVGEALMPYSQEVAGRDRGIVAREGRPDRGLPAIGNGTTRRGVGETGLGVGRRGVLTRPPNRADQGQAGHKFESCHLSYGPSCGYRMMGITKQKFGNEHEMSIYELFHYSLFPGLFIAFTYNKKQPPVFGAALAFWCILLSFLGLSFRHIPNNLSNYNILTANTPFFYQTSGTWSNHEGSILSWCRILSFYGFLLCYRGRPLSHNVSKRGAESHLTEPDFDRPALFMRALPRKENELCSSGAKRSVVARRKKDVASARDDKESFDLSISGLTELLALICFSLLSYQSSNPFVEISSFMLEPLAGIKSRSTRSYSGYTSSLHLCRRRIKNDKWDCGTPLAANAEECPKKNGTLFRYLDRRIPYNKRALYPKIQTCGGHGREGGVSLVMERKTPLLASLLDRRRTRWSRPGPGTNSNLDLDMSVVFNRRGGWWFRDPIENASFMPRVLATEPFQYGPDC</sequence>
<dbReference type="PRINTS" id="PR01410">
    <property type="entry name" value="CCBIOGENESIS"/>
</dbReference>
<proteinExistence type="inferred from homology"/>
<evidence type="ECO:0000256" key="3">
    <source>
        <dbReference type="ARBA" id="ARBA00022748"/>
    </source>
</evidence>
<dbReference type="InterPro" id="IPR003569">
    <property type="entry name" value="Cyt_c_biogenesis_plant"/>
</dbReference>
<dbReference type="GO" id="GO:0016020">
    <property type="term" value="C:membrane"/>
    <property type="evidence" value="ECO:0007669"/>
    <property type="project" value="InterPro"/>
</dbReference>
<comment type="subcellular location">
    <subcellularLocation>
        <location evidence="1">Mitochondrion</location>
    </subcellularLocation>
</comment>
<dbReference type="PRINTS" id="PR01412">
    <property type="entry name" value="CCBSBIOGNSIS"/>
</dbReference>
<dbReference type="InterPro" id="IPR003567">
    <property type="entry name" value="Cyt_c_biogenesis"/>
</dbReference>